<gene>
    <name evidence="1" type="ORF">STCU_09555</name>
</gene>
<dbReference type="SUPFAM" id="SSF50978">
    <property type="entry name" value="WD40 repeat-like"/>
    <property type="match status" value="1"/>
</dbReference>
<dbReference type="GO" id="GO:0005643">
    <property type="term" value="C:nuclear pore"/>
    <property type="evidence" value="ECO:0007669"/>
    <property type="project" value="TreeGrafter"/>
</dbReference>
<evidence type="ECO:0000313" key="2">
    <source>
        <dbReference type="Proteomes" id="UP000015354"/>
    </source>
</evidence>
<dbReference type="PANTHER" id="PTHR14494:SF0">
    <property type="entry name" value="ALADIN"/>
    <property type="match status" value="1"/>
</dbReference>
<dbReference type="GO" id="GO:0006913">
    <property type="term" value="P:nucleocytoplasmic transport"/>
    <property type="evidence" value="ECO:0007669"/>
    <property type="project" value="TreeGrafter"/>
</dbReference>
<sequence>MYEPIRDYLEQDVNVLVSGERLLGEKCGCLYGSADSSQYSLLGGAVYKSCTPTSKDMVGLGSTAYYHRYPLYHSLRRLWEAPLRLAAHAVVAAAFLLPAVRTVVPWALPPLLEREAAEALRRQRIASQRPERVVAVACHPTLPVVAVVVDEARSDGGARVSVYDTTREAWICVLSHAFQRHVEDVAWHPGEEGLLAVACEGGVLLWCLQAPESQRGARSLSDTAEAIFYRVHRRTRTGCLAFSSTSGQYLACGSRGHTELCVLDIAQPPHSDDCELLRLSPSLSGGIEQLVFSDDDSFIVSLVTNAAALVLVSTEAQGRMVTPVDTPSCVTQVEKATGIGMNYFFLTTRGLEGVLVARINRHIGVEVVSLISTAVFRGSGGWCAASPAAGGGCGWRRRRGTCWCATTASRSSTSRSSPSASASWTSPDWRAAAGAGSALSWPLWNGTTR</sequence>
<dbReference type="InterPro" id="IPR015943">
    <property type="entry name" value="WD40/YVTN_repeat-like_dom_sf"/>
</dbReference>
<name>S9TRX0_9TRYP</name>
<dbReference type="PANTHER" id="PTHR14494">
    <property type="entry name" value="ALADIN/ADRACALIN/AAAS"/>
    <property type="match status" value="1"/>
</dbReference>
<dbReference type="Gene3D" id="2.130.10.10">
    <property type="entry name" value="YVTN repeat-like/Quinoprotein amine dehydrogenase"/>
    <property type="match status" value="1"/>
</dbReference>
<reference evidence="1 2" key="1">
    <citation type="journal article" date="2013" name="PLoS ONE">
        <title>Predicting the Proteins of Angomonas deanei, Strigomonas culicis and Their Respective Endosymbionts Reveals New Aspects of the Trypanosomatidae Family.</title>
        <authorList>
            <person name="Motta M.C."/>
            <person name="Martins A.C."/>
            <person name="de Souza S.S."/>
            <person name="Catta-Preta C.M."/>
            <person name="Silva R."/>
            <person name="Klein C.C."/>
            <person name="de Almeida L.G."/>
            <person name="de Lima Cunha O."/>
            <person name="Ciapina L.P."/>
            <person name="Brocchi M."/>
            <person name="Colabardini A.C."/>
            <person name="de Araujo Lima B."/>
            <person name="Machado C.R."/>
            <person name="de Almeida Soares C.M."/>
            <person name="Probst C.M."/>
            <person name="de Menezes C.B."/>
            <person name="Thompson C.E."/>
            <person name="Bartholomeu D.C."/>
            <person name="Gradia D.F."/>
            <person name="Pavoni D.P."/>
            <person name="Grisard E.C."/>
            <person name="Fantinatti-Garboggini F."/>
            <person name="Marchini F.K."/>
            <person name="Rodrigues-Luiz G.F."/>
            <person name="Wagner G."/>
            <person name="Goldman G.H."/>
            <person name="Fietto J.L."/>
            <person name="Elias M.C."/>
            <person name="Goldman M.H."/>
            <person name="Sagot M.F."/>
            <person name="Pereira M."/>
            <person name="Stoco P.H."/>
            <person name="de Mendonca-Neto R.P."/>
            <person name="Teixeira S.M."/>
            <person name="Maciel T.E."/>
            <person name="de Oliveira Mendes T.A."/>
            <person name="Urmenyi T.P."/>
            <person name="de Souza W."/>
            <person name="Schenkman S."/>
            <person name="de Vasconcelos A.T."/>
        </authorList>
    </citation>
    <scope>NUCLEOTIDE SEQUENCE [LARGE SCALE GENOMIC DNA]</scope>
</reference>
<proteinExistence type="predicted"/>
<accession>S9TRX0</accession>
<dbReference type="Proteomes" id="UP000015354">
    <property type="component" value="Unassembled WGS sequence"/>
</dbReference>
<evidence type="ECO:0000313" key="1">
    <source>
        <dbReference type="EMBL" id="EPY19253.1"/>
    </source>
</evidence>
<dbReference type="AlphaFoldDB" id="S9TRX0"/>
<keyword evidence="2" id="KW-1185">Reference proteome</keyword>
<dbReference type="InterPro" id="IPR036322">
    <property type="entry name" value="WD40_repeat_dom_sf"/>
</dbReference>
<protein>
    <submittedName>
        <fullName evidence="1">Uncharacterized protein</fullName>
    </submittedName>
</protein>
<dbReference type="EMBL" id="ATMH01009555">
    <property type="protein sequence ID" value="EPY19253.1"/>
    <property type="molecule type" value="Genomic_DNA"/>
</dbReference>
<comment type="caution">
    <text evidence="1">The sequence shown here is derived from an EMBL/GenBank/DDBJ whole genome shotgun (WGS) entry which is preliminary data.</text>
</comment>
<dbReference type="OrthoDB" id="411991at2759"/>
<organism evidence="1 2">
    <name type="scientific">Strigomonas culicis</name>
    <dbReference type="NCBI Taxonomy" id="28005"/>
    <lineage>
        <taxon>Eukaryota</taxon>
        <taxon>Discoba</taxon>
        <taxon>Euglenozoa</taxon>
        <taxon>Kinetoplastea</taxon>
        <taxon>Metakinetoplastina</taxon>
        <taxon>Trypanosomatida</taxon>
        <taxon>Trypanosomatidae</taxon>
        <taxon>Strigomonadinae</taxon>
        <taxon>Strigomonas</taxon>
    </lineage>
</organism>
<dbReference type="InterPro" id="IPR045139">
    <property type="entry name" value="Aladin"/>
</dbReference>